<name>A0A225NHD2_9RHOB</name>
<dbReference type="SUPFAM" id="SSF56112">
    <property type="entry name" value="Protein kinase-like (PK-like)"/>
    <property type="match status" value="1"/>
</dbReference>
<dbReference type="OrthoDB" id="9810277at2"/>
<dbReference type="PANTHER" id="PTHR43883">
    <property type="entry name" value="SLR0207 PROTEIN"/>
    <property type="match status" value="1"/>
</dbReference>
<accession>A0A225NHD2</accession>
<sequence>MSEDQSAVLAFLSDPATHGGETPEHVETHGAHVFLAGDRALKIKRAVAYDYMDFSTLKQRRKMLERELDLNRPAAPEIYLDVVPVTREGSGLAIGGTGTAVEWVLRMRRFPAEDELSAVADRGALSDALAEEMGRSVARYHAQAPRREGDGAKMMGAIVTELEEAFAGMTGALGEDPVARFSSGARAALDQVGPRLTERSDEGHLRRCHGDLHLRNLVLIDGRPVPFDALEFDEVLGTCDVLYDLAFLVMDLLHRDLAPAATLTLNAWLFETDGAEDAGLSALPLFLAIRAGIRAMVDVQTGQAAHTADAAEADARAYLAEALSYLSPPPPRLIAVGGPSGTGKTTLARRLAPGFGAAPGAVHLRSDLERKRLAGVDPLTRLPAEAYTSEATQAVYDRMLARGEALLAAGHSVILDATFMDEAERQAAAKLAARAGVPFAGIWLEAPEEMLRERVTARQGDASDADAGVVARQMARDTGPLDWARVDAGGDMEAMEAQARRVLEAGHGRTGG</sequence>
<organism evidence="2 3">
    <name type="scientific">Marinibacterium profundimaris</name>
    <dbReference type="NCBI Taxonomy" id="1679460"/>
    <lineage>
        <taxon>Bacteria</taxon>
        <taxon>Pseudomonadati</taxon>
        <taxon>Pseudomonadota</taxon>
        <taxon>Alphaproteobacteria</taxon>
        <taxon>Rhodobacterales</taxon>
        <taxon>Paracoccaceae</taxon>
        <taxon>Marinibacterium</taxon>
    </lineage>
</organism>
<proteinExistence type="predicted"/>
<keyword evidence="2" id="KW-0418">Kinase</keyword>
<keyword evidence="3" id="KW-1185">Reference proteome</keyword>
<reference evidence="2 3" key="1">
    <citation type="submission" date="2013-04" db="EMBL/GenBank/DDBJ databases">
        <title>Oceanicola sp. 22II1-22F33 Genome Sequencing.</title>
        <authorList>
            <person name="Lai Q."/>
            <person name="Li G."/>
            <person name="Shao Z."/>
        </authorList>
    </citation>
    <scope>NUCLEOTIDE SEQUENCE [LARGE SCALE GENOMIC DNA]</scope>
    <source>
        <strain evidence="2 3">22II1-22F33</strain>
    </source>
</reference>
<dbReference type="SUPFAM" id="SSF52540">
    <property type="entry name" value="P-loop containing nucleoside triphosphate hydrolases"/>
    <property type="match status" value="1"/>
</dbReference>
<evidence type="ECO:0000259" key="1">
    <source>
        <dbReference type="Pfam" id="PF01636"/>
    </source>
</evidence>
<dbReference type="EMBL" id="AQQR01000007">
    <property type="protein sequence ID" value="OWU72264.1"/>
    <property type="molecule type" value="Genomic_DNA"/>
</dbReference>
<dbReference type="InterPro" id="IPR002575">
    <property type="entry name" value="Aminoglycoside_PTrfase"/>
</dbReference>
<evidence type="ECO:0000313" key="2">
    <source>
        <dbReference type="EMBL" id="OWU72264.1"/>
    </source>
</evidence>
<dbReference type="Proteomes" id="UP000215377">
    <property type="component" value="Unassembled WGS sequence"/>
</dbReference>
<comment type="caution">
    <text evidence="2">The sequence shown here is derived from an EMBL/GenBank/DDBJ whole genome shotgun (WGS) entry which is preliminary data.</text>
</comment>
<feature type="domain" description="Aminoglycoside phosphotransferase" evidence="1">
    <location>
        <begin position="105"/>
        <end position="268"/>
    </location>
</feature>
<dbReference type="AlphaFoldDB" id="A0A225NHD2"/>
<dbReference type="InterPro" id="IPR052732">
    <property type="entry name" value="Cell-binding_unc_protein"/>
</dbReference>
<protein>
    <submittedName>
        <fullName evidence="2">Kinase</fullName>
    </submittedName>
</protein>
<keyword evidence="2" id="KW-0808">Transferase</keyword>
<dbReference type="GO" id="GO:0016301">
    <property type="term" value="F:kinase activity"/>
    <property type="evidence" value="ECO:0007669"/>
    <property type="project" value="UniProtKB-KW"/>
</dbReference>
<dbReference type="PANTHER" id="PTHR43883:SF1">
    <property type="entry name" value="GLUCONOKINASE"/>
    <property type="match status" value="1"/>
</dbReference>
<evidence type="ECO:0000313" key="3">
    <source>
        <dbReference type="Proteomes" id="UP000215377"/>
    </source>
</evidence>
<dbReference type="Gene3D" id="3.90.1200.10">
    <property type="match status" value="1"/>
</dbReference>
<dbReference type="Pfam" id="PF13671">
    <property type="entry name" value="AAA_33"/>
    <property type="match status" value="1"/>
</dbReference>
<dbReference type="InterPro" id="IPR027417">
    <property type="entry name" value="P-loop_NTPase"/>
</dbReference>
<dbReference type="InterPro" id="IPR011009">
    <property type="entry name" value="Kinase-like_dom_sf"/>
</dbReference>
<dbReference type="RefSeq" id="WP_088651102.1">
    <property type="nucleotide sequence ID" value="NZ_AQQR01000007.1"/>
</dbReference>
<gene>
    <name evidence="2" type="ORF">ATO3_17070</name>
</gene>
<dbReference type="Gene3D" id="3.40.50.300">
    <property type="entry name" value="P-loop containing nucleotide triphosphate hydrolases"/>
    <property type="match status" value="1"/>
</dbReference>
<dbReference type="Pfam" id="PF01636">
    <property type="entry name" value="APH"/>
    <property type="match status" value="1"/>
</dbReference>